<evidence type="ECO:0000259" key="1">
    <source>
        <dbReference type="Pfam" id="PF13173"/>
    </source>
</evidence>
<dbReference type="PANTHER" id="PTHR43566:SF2">
    <property type="entry name" value="DUF4143 DOMAIN-CONTAINING PROTEIN"/>
    <property type="match status" value="1"/>
</dbReference>
<dbReference type="Proteomes" id="UP001500831">
    <property type="component" value="Unassembled WGS sequence"/>
</dbReference>
<dbReference type="SUPFAM" id="SSF52540">
    <property type="entry name" value="P-loop containing nucleoside triphosphate hydrolases"/>
    <property type="match status" value="1"/>
</dbReference>
<dbReference type="InterPro" id="IPR027417">
    <property type="entry name" value="P-loop_NTPase"/>
</dbReference>
<evidence type="ECO:0000259" key="2">
    <source>
        <dbReference type="Pfam" id="PF13635"/>
    </source>
</evidence>
<organism evidence="3 4">
    <name type="scientific">Streptosporangium fragile</name>
    <dbReference type="NCBI Taxonomy" id="46186"/>
    <lineage>
        <taxon>Bacteria</taxon>
        <taxon>Bacillati</taxon>
        <taxon>Actinomycetota</taxon>
        <taxon>Actinomycetes</taxon>
        <taxon>Streptosporangiales</taxon>
        <taxon>Streptosporangiaceae</taxon>
        <taxon>Streptosporangium</taxon>
    </lineage>
</organism>
<accession>A0ABP6I674</accession>
<proteinExistence type="predicted"/>
<keyword evidence="3" id="KW-0067">ATP-binding</keyword>
<keyword evidence="3" id="KW-0547">Nucleotide-binding</keyword>
<dbReference type="InterPro" id="IPR041682">
    <property type="entry name" value="AAA_14"/>
</dbReference>
<feature type="domain" description="DUF4143" evidence="2">
    <location>
        <begin position="206"/>
        <end position="359"/>
    </location>
</feature>
<dbReference type="SUPFAM" id="SSF46785">
    <property type="entry name" value="Winged helix' DNA-binding domain"/>
    <property type="match status" value="1"/>
</dbReference>
<dbReference type="GO" id="GO:0005524">
    <property type="term" value="F:ATP binding"/>
    <property type="evidence" value="ECO:0007669"/>
    <property type="project" value="UniProtKB-KW"/>
</dbReference>
<feature type="domain" description="AAA" evidence="1">
    <location>
        <begin position="23"/>
        <end position="141"/>
    </location>
</feature>
<dbReference type="PANTHER" id="PTHR43566">
    <property type="entry name" value="CONSERVED PROTEIN"/>
    <property type="match status" value="1"/>
</dbReference>
<keyword evidence="4" id="KW-1185">Reference proteome</keyword>
<dbReference type="EMBL" id="BAAAVI010000003">
    <property type="protein sequence ID" value="GAA2848588.1"/>
    <property type="molecule type" value="Genomic_DNA"/>
</dbReference>
<reference evidence="4" key="1">
    <citation type="journal article" date="2019" name="Int. J. Syst. Evol. Microbiol.">
        <title>The Global Catalogue of Microorganisms (GCM) 10K type strain sequencing project: providing services to taxonomists for standard genome sequencing and annotation.</title>
        <authorList>
            <consortium name="The Broad Institute Genomics Platform"/>
            <consortium name="The Broad Institute Genome Sequencing Center for Infectious Disease"/>
            <person name="Wu L."/>
            <person name="Ma J."/>
        </authorList>
    </citation>
    <scope>NUCLEOTIDE SEQUENCE [LARGE SCALE GENOMIC DNA]</scope>
    <source>
        <strain evidence="4">JCM 6242</strain>
    </source>
</reference>
<dbReference type="InterPro" id="IPR025420">
    <property type="entry name" value="DUF4143"/>
</dbReference>
<protein>
    <submittedName>
        <fullName evidence="3">ATP-binding protein</fullName>
    </submittedName>
</protein>
<sequence>MRSAMDYVPRRATALVTEALADTRVVVINGARQVGKSTLAELVLRQGPNGVARFLDDPVTRAAAIEDPVRFVRHDGLMLIDEVQRVPDLWLAIKHLVDRDPRPGRFLLTGSARLLALRSLPDTLPGRSETVELWPLSQGEMDGAPDGFVDAAFALGADVRGEPSTLRRKDYLTRMARGGYPEAVRRESPRRRQRFYESYIADLLSRDVKQVADIEKAGDMRRLIALLAAQASGLLNVSRLASELSITAPTVRGYVDILETIYLVRLIPAWSSNLTTRAVATPKVIFTDSGLADYLTSGTTSDASLGGLMENFVLSELSRQLTWSDTPARLYHYRDRDQYEVDGVLENNSGQIIGIEVKAAETVRVDDFRGLKLMQRRLGPRFRAGFVLYCGTESLSFGEGMACLPISALWTTAAPDK</sequence>
<evidence type="ECO:0000313" key="3">
    <source>
        <dbReference type="EMBL" id="GAA2848588.1"/>
    </source>
</evidence>
<evidence type="ECO:0000313" key="4">
    <source>
        <dbReference type="Proteomes" id="UP001500831"/>
    </source>
</evidence>
<dbReference type="InterPro" id="IPR036390">
    <property type="entry name" value="WH_DNA-bd_sf"/>
</dbReference>
<gene>
    <name evidence="3" type="ORF">GCM10010517_05860</name>
</gene>
<name>A0ABP6I674_9ACTN</name>
<dbReference type="Pfam" id="PF13635">
    <property type="entry name" value="DUF4143"/>
    <property type="match status" value="1"/>
</dbReference>
<comment type="caution">
    <text evidence="3">The sequence shown here is derived from an EMBL/GenBank/DDBJ whole genome shotgun (WGS) entry which is preliminary data.</text>
</comment>
<dbReference type="Pfam" id="PF13173">
    <property type="entry name" value="AAA_14"/>
    <property type="match status" value="1"/>
</dbReference>